<evidence type="ECO:0000313" key="2">
    <source>
        <dbReference type="Proteomes" id="UP001592582"/>
    </source>
</evidence>
<sequence>MPDFRQIPEWSQSARRNSAIVDPVAVVRQVSRIDHLTRRPTANADRALVFSDGSGKLDAFLPPLRPGRAELTARGYRTVYEVDMGIHHLELVHSLPSQGDAFSFQAEIDVTWQVSSPALVVSSGIRDVPAMISPRIQSLMRAASRKFSVEDSADAESAVQESLYSRPIAEDVGLRITCTARLDLDAAAREHQSRLRGIKYDMQAATPEFEYLQLRAQQEQALLAQKADFYRYYLERGGIQQWALQVAQHPDDMRHALESLRQDEQIQVQNQMHLIENMIENGTFEDFQLEEPAKEALRQLKHILAPASAPPRPSDPPPKPQLPPGYPTAPGPSAADQQPSS</sequence>
<dbReference type="EMBL" id="JBHEZX010000003">
    <property type="protein sequence ID" value="MFC1409164.1"/>
    <property type="molecule type" value="Genomic_DNA"/>
</dbReference>
<protein>
    <submittedName>
        <fullName evidence="1">PE-PGRS family protein</fullName>
    </submittedName>
</protein>
<name>A0ABV6V618_9ACTN</name>
<comment type="caution">
    <text evidence="1">The sequence shown here is derived from an EMBL/GenBank/DDBJ whole genome shotgun (WGS) entry which is preliminary data.</text>
</comment>
<evidence type="ECO:0000313" key="1">
    <source>
        <dbReference type="EMBL" id="MFC1409164.1"/>
    </source>
</evidence>
<dbReference type="Proteomes" id="UP001592582">
    <property type="component" value="Unassembled WGS sequence"/>
</dbReference>
<proteinExistence type="predicted"/>
<organism evidence="1 2">
    <name type="scientific">Streptacidiphilus alkalitolerans</name>
    <dbReference type="NCBI Taxonomy" id="3342712"/>
    <lineage>
        <taxon>Bacteria</taxon>
        <taxon>Bacillati</taxon>
        <taxon>Actinomycetota</taxon>
        <taxon>Actinomycetes</taxon>
        <taxon>Kitasatosporales</taxon>
        <taxon>Streptomycetaceae</taxon>
        <taxon>Streptacidiphilus</taxon>
    </lineage>
</organism>
<gene>
    <name evidence="1" type="ORF">ACEZDG_07685</name>
</gene>
<accession>A0ABV6V618</accession>
<keyword evidence="2" id="KW-1185">Reference proteome</keyword>
<reference evidence="1 2" key="1">
    <citation type="submission" date="2024-09" db="EMBL/GenBank/DDBJ databases">
        <authorList>
            <person name="Lee S.D."/>
        </authorList>
    </citation>
    <scope>NUCLEOTIDE SEQUENCE [LARGE SCALE GENOMIC DNA]</scope>
    <source>
        <strain evidence="1 2">N1-1</strain>
    </source>
</reference>